<evidence type="ECO:0000256" key="7">
    <source>
        <dbReference type="SAM" id="Phobius"/>
    </source>
</evidence>
<feature type="transmembrane region" description="Helical" evidence="7">
    <location>
        <begin position="228"/>
        <end position="250"/>
    </location>
</feature>
<dbReference type="RefSeq" id="WP_102609722.1">
    <property type="nucleotide sequence ID" value="NZ_CADIKD010000010.1"/>
</dbReference>
<dbReference type="InterPro" id="IPR011701">
    <property type="entry name" value="MFS"/>
</dbReference>
<dbReference type="Pfam" id="PF07690">
    <property type="entry name" value="MFS_1"/>
    <property type="match status" value="1"/>
</dbReference>
<gene>
    <name evidence="8" type="ORF">C0Z19_10310</name>
</gene>
<sequence>MLAMLRQERRLSVLLTGNLLSQIGDGVHEFVFIITVLHVTQANVALSGAIYFFRFIPYLVLGPLGGTLSDRLSRRALMIGADLARMAITSAFCLLLSNGHIGVTALALIGMSMTAFRTLFQPAFQGAMPSLVRAEHLPIANGAAQMAAEMGGLIGPALGGTLLYAVTDVGYVLAIDAVTYLVSALCVWRTIPASDRSDAPEGTARCPLRSLYGEFAGNFKAVPGRRELSVSIGYSALCILFVGAALRVLIPTMLIGEGYADSVIGYAMSFIALGALSGALLCSSVSRDFSTPSLMTYWRCYGFMLALLPLCAVSAPATFAGCFLLGAIGAFVDVVLPTNIQHLSTDANVGKNFSLFSTLANTSEAMSGALAGALSAIAPVAVGISIIGVAVVSVGYIGTMRATRRHA</sequence>
<feature type="transmembrane region" description="Helical" evidence="7">
    <location>
        <begin position="262"/>
        <end position="282"/>
    </location>
</feature>
<dbReference type="GO" id="GO:0005886">
    <property type="term" value="C:plasma membrane"/>
    <property type="evidence" value="ECO:0007669"/>
    <property type="project" value="UniProtKB-SubCell"/>
</dbReference>
<reference evidence="8 9" key="1">
    <citation type="submission" date="2018-01" db="EMBL/GenBank/DDBJ databases">
        <title>Whole genome analyses suggest that Burkholderia sensu lato contains two further novel genera in the rhizoxinica-symbiotica group Mycetohabitans gen. nov., and Trinickia gen. nov.: implications for the evolution of diazotrophy and nodulation in the Burkholderiaceae.</title>
        <authorList>
            <person name="Estrada-de los Santos P."/>
            <person name="Palmer M."/>
            <person name="Chavez-Ramirez B."/>
            <person name="Beukes C."/>
            <person name="Steenkamp E.T."/>
            <person name="Hirsch A.M."/>
            <person name="Manyaka P."/>
            <person name="Maluk M."/>
            <person name="Lafos M."/>
            <person name="Crook M."/>
            <person name="Gross E."/>
            <person name="Simon M.F."/>
            <person name="Bueno dos Reis Junior F."/>
            <person name="Poole P.S."/>
            <person name="Venter S.N."/>
            <person name="James E.K."/>
        </authorList>
    </citation>
    <scope>NUCLEOTIDE SEQUENCE [LARGE SCALE GENOMIC DNA]</scope>
    <source>
        <strain evidence="8 9">GP25-8</strain>
    </source>
</reference>
<accession>A0A2N7W7G1</accession>
<keyword evidence="2" id="KW-0813">Transport</keyword>
<keyword evidence="9" id="KW-1185">Reference proteome</keyword>
<evidence type="ECO:0000256" key="5">
    <source>
        <dbReference type="ARBA" id="ARBA00022989"/>
    </source>
</evidence>
<dbReference type="PANTHER" id="PTHR43266:SF2">
    <property type="entry name" value="MAJOR FACILITATOR SUPERFAMILY (MFS) PROFILE DOMAIN-CONTAINING PROTEIN"/>
    <property type="match status" value="1"/>
</dbReference>
<evidence type="ECO:0000256" key="2">
    <source>
        <dbReference type="ARBA" id="ARBA00022448"/>
    </source>
</evidence>
<evidence type="ECO:0000256" key="4">
    <source>
        <dbReference type="ARBA" id="ARBA00022692"/>
    </source>
</evidence>
<evidence type="ECO:0000256" key="6">
    <source>
        <dbReference type="ARBA" id="ARBA00023136"/>
    </source>
</evidence>
<name>A0A2N7W7G1_9BURK</name>
<protein>
    <submittedName>
        <fullName evidence="8">MFS transporter</fullName>
    </submittedName>
</protein>
<dbReference type="Gene3D" id="1.20.1250.20">
    <property type="entry name" value="MFS general substrate transporter like domains"/>
    <property type="match status" value="1"/>
</dbReference>
<keyword evidence="3" id="KW-1003">Cell membrane</keyword>
<feature type="transmembrane region" description="Helical" evidence="7">
    <location>
        <begin position="303"/>
        <end position="332"/>
    </location>
</feature>
<dbReference type="CDD" id="cd06173">
    <property type="entry name" value="MFS_MefA_like"/>
    <property type="match status" value="1"/>
</dbReference>
<comment type="caution">
    <text evidence="8">The sequence shown here is derived from an EMBL/GenBank/DDBJ whole genome shotgun (WGS) entry which is preliminary data.</text>
</comment>
<dbReference type="AlphaFoldDB" id="A0A2N7W7G1"/>
<feature type="transmembrane region" description="Helical" evidence="7">
    <location>
        <begin position="376"/>
        <end position="397"/>
    </location>
</feature>
<dbReference type="Proteomes" id="UP000235347">
    <property type="component" value="Unassembled WGS sequence"/>
</dbReference>
<keyword evidence="5 7" id="KW-1133">Transmembrane helix</keyword>
<evidence type="ECO:0000256" key="1">
    <source>
        <dbReference type="ARBA" id="ARBA00004651"/>
    </source>
</evidence>
<evidence type="ECO:0000313" key="9">
    <source>
        <dbReference type="Proteomes" id="UP000235347"/>
    </source>
</evidence>
<dbReference type="PANTHER" id="PTHR43266">
    <property type="entry name" value="MACROLIDE-EFFLUX PROTEIN"/>
    <property type="match status" value="1"/>
</dbReference>
<keyword evidence="4 7" id="KW-0812">Transmembrane</keyword>
<keyword evidence="6 7" id="KW-0472">Membrane</keyword>
<evidence type="ECO:0000256" key="3">
    <source>
        <dbReference type="ARBA" id="ARBA00022475"/>
    </source>
</evidence>
<feature type="transmembrane region" description="Helical" evidence="7">
    <location>
        <begin position="30"/>
        <end position="56"/>
    </location>
</feature>
<dbReference type="GO" id="GO:0022857">
    <property type="term" value="F:transmembrane transporter activity"/>
    <property type="evidence" value="ECO:0007669"/>
    <property type="project" value="InterPro"/>
</dbReference>
<organism evidence="8 9">
    <name type="scientific">Trinickia soli</name>
    <dbReference type="NCBI Taxonomy" id="380675"/>
    <lineage>
        <taxon>Bacteria</taxon>
        <taxon>Pseudomonadati</taxon>
        <taxon>Pseudomonadota</taxon>
        <taxon>Betaproteobacteria</taxon>
        <taxon>Burkholderiales</taxon>
        <taxon>Burkholderiaceae</taxon>
        <taxon>Trinickia</taxon>
    </lineage>
</organism>
<evidence type="ECO:0000313" key="8">
    <source>
        <dbReference type="EMBL" id="PMS25332.1"/>
    </source>
</evidence>
<proteinExistence type="predicted"/>
<dbReference type="InterPro" id="IPR036259">
    <property type="entry name" value="MFS_trans_sf"/>
</dbReference>
<comment type="subcellular location">
    <subcellularLocation>
        <location evidence="1">Cell membrane</location>
        <topology evidence="1">Multi-pass membrane protein</topology>
    </subcellularLocation>
</comment>
<dbReference type="EMBL" id="PNYB01000007">
    <property type="protein sequence ID" value="PMS25332.1"/>
    <property type="molecule type" value="Genomic_DNA"/>
</dbReference>
<dbReference type="SUPFAM" id="SSF103473">
    <property type="entry name" value="MFS general substrate transporter"/>
    <property type="match status" value="1"/>
</dbReference>